<evidence type="ECO:0000259" key="7">
    <source>
        <dbReference type="Pfam" id="PF03553"/>
    </source>
</evidence>
<feature type="transmembrane region" description="Helical" evidence="6">
    <location>
        <begin position="293"/>
        <end position="316"/>
    </location>
</feature>
<gene>
    <name evidence="8" type="ORF">BBV17_10565</name>
</gene>
<dbReference type="EMBL" id="MBRJ01000008">
    <property type="protein sequence ID" value="OHX49933.1"/>
    <property type="molecule type" value="Genomic_DNA"/>
</dbReference>
<keyword evidence="2" id="KW-1003">Cell membrane</keyword>
<evidence type="ECO:0000256" key="2">
    <source>
        <dbReference type="ARBA" id="ARBA00022475"/>
    </source>
</evidence>
<evidence type="ECO:0000256" key="4">
    <source>
        <dbReference type="ARBA" id="ARBA00022989"/>
    </source>
</evidence>
<feature type="transmembrane region" description="Helical" evidence="6">
    <location>
        <begin position="259"/>
        <end position="281"/>
    </location>
</feature>
<evidence type="ECO:0000256" key="1">
    <source>
        <dbReference type="ARBA" id="ARBA00004651"/>
    </source>
</evidence>
<dbReference type="Pfam" id="PF03553">
    <property type="entry name" value="Na_H_antiporter"/>
    <property type="match status" value="1"/>
</dbReference>
<comment type="caution">
    <text evidence="8">The sequence shown here is derived from an EMBL/GenBank/DDBJ whole genome shotgun (WGS) entry which is preliminary data.</text>
</comment>
<proteinExistence type="predicted"/>
<dbReference type="PANTHER" id="PTHR43478:SF1">
    <property type="entry name" value="NA+_H+ ANTIPORTER NHAC-LIKE C-TERMINAL DOMAIN-CONTAINING PROTEIN"/>
    <property type="match status" value="1"/>
</dbReference>
<evidence type="ECO:0000256" key="6">
    <source>
        <dbReference type="SAM" id="Phobius"/>
    </source>
</evidence>
<comment type="subcellular location">
    <subcellularLocation>
        <location evidence="1">Cell membrane</location>
        <topology evidence="1">Multi-pass membrane protein</topology>
    </subcellularLocation>
</comment>
<keyword evidence="3 6" id="KW-0812">Transmembrane</keyword>
<keyword evidence="5 6" id="KW-0472">Membrane</keyword>
<feature type="transmembrane region" description="Helical" evidence="6">
    <location>
        <begin position="64"/>
        <end position="86"/>
    </location>
</feature>
<protein>
    <submittedName>
        <fullName evidence="8">Sodium:proton antiporter</fullName>
    </submittedName>
</protein>
<dbReference type="InterPro" id="IPR018461">
    <property type="entry name" value="Na/H_Antiport_NhaC-like_C"/>
</dbReference>
<feature type="transmembrane region" description="Helical" evidence="6">
    <location>
        <begin position="457"/>
        <end position="474"/>
    </location>
</feature>
<feature type="transmembrane region" description="Helical" evidence="6">
    <location>
        <begin position="160"/>
        <end position="180"/>
    </location>
</feature>
<keyword evidence="4 6" id="KW-1133">Transmembrane helix</keyword>
<feature type="domain" description="Na+/H+ antiporter NhaC-like C-terminal" evidence="7">
    <location>
        <begin position="156"/>
        <end position="475"/>
    </location>
</feature>
<sequence length="512" mass="55230">MEFGALSLLPPLVAIGIALLTRQTILSLFIGVWVGATIINSWNPFSGFAKSISDYMIPSIADPWNAGLLILVSLAGGFIHILRVTGAAQAFAQVATRKINTRRKAQNLTWGSAFLFSYTEPVLILGTIMRPLTDKLSVSRVKLAYILDSMGSPLASMSPISSYGPFITGLIATQITALSLSDNPWTLFIQMIPYNLYGLFAMIGVLYVINTGLDIGPMYHAEKRAIETGKVFGENDKPLVATKESERFPEGYTFKFHQFLVPMLLLFITIFTVIFWTGNIFENGFRGAFINANIVLAISCGFLVGSIGAGLFSVVYKLHTIKSAFDEFTQGIINLMIVPIILVLAWSIGKIAGQMELGAYMSLIVGDYLPSFIVPALIFLLGSLIAFATGSSWGVFAIMMPIAIPMAVTMDIEIPLVIGAVISGGLFGDHCSPISDTTILASTGAACDHIEHVRTQLPYAILIAACTFLGFLVAGATAGWMGFITTAAATFIALYLLNKKAKRSQSPLNLNM</sequence>
<evidence type="ECO:0000313" key="8">
    <source>
        <dbReference type="EMBL" id="OHX49933.1"/>
    </source>
</evidence>
<feature type="transmembrane region" description="Helical" evidence="6">
    <location>
        <begin position="107"/>
        <end position="129"/>
    </location>
</feature>
<evidence type="ECO:0000313" key="9">
    <source>
        <dbReference type="Proteomes" id="UP000180194"/>
    </source>
</evidence>
<feature type="transmembrane region" description="Helical" evidence="6">
    <location>
        <begin position="480"/>
        <end position="497"/>
    </location>
</feature>
<feature type="transmembrane region" description="Helical" evidence="6">
    <location>
        <begin position="368"/>
        <end position="387"/>
    </location>
</feature>
<dbReference type="PANTHER" id="PTHR43478">
    <property type="entry name" value="NA+/H+ ANTIPORTER-RELATED"/>
    <property type="match status" value="1"/>
</dbReference>
<name>A0ABX3CWQ1_9BACI</name>
<accession>A0ABX3CWQ1</accession>
<keyword evidence="9" id="KW-1185">Reference proteome</keyword>
<evidence type="ECO:0000256" key="5">
    <source>
        <dbReference type="ARBA" id="ARBA00023136"/>
    </source>
</evidence>
<feature type="transmembrane region" description="Helical" evidence="6">
    <location>
        <begin position="192"/>
        <end position="209"/>
    </location>
</feature>
<dbReference type="Proteomes" id="UP000180194">
    <property type="component" value="Unassembled WGS sequence"/>
</dbReference>
<reference evidence="8 9" key="1">
    <citation type="submission" date="2016-07" db="EMBL/GenBank/DDBJ databases">
        <title>Bacillus oceanisediminis whole genome.</title>
        <authorList>
            <person name="Pal Y."/>
            <person name="Verma A."/>
            <person name="Mual P."/>
            <person name="Srinivasan K."/>
        </authorList>
    </citation>
    <scope>NUCLEOTIDE SEQUENCE [LARGE SCALE GENOMIC DNA]</scope>
    <source>
        <strain evidence="8 9">Bhandara28</strain>
    </source>
</reference>
<feature type="transmembrane region" description="Helical" evidence="6">
    <location>
        <begin position="328"/>
        <end position="348"/>
    </location>
</feature>
<evidence type="ECO:0000256" key="3">
    <source>
        <dbReference type="ARBA" id="ARBA00022692"/>
    </source>
</evidence>
<dbReference type="RefSeq" id="WP_071156246.1">
    <property type="nucleotide sequence ID" value="NZ_MBRJ01000008.1"/>
</dbReference>
<organism evidence="8 9">
    <name type="scientific">Cytobacillus oceanisediminis</name>
    <dbReference type="NCBI Taxonomy" id="665099"/>
    <lineage>
        <taxon>Bacteria</taxon>
        <taxon>Bacillati</taxon>
        <taxon>Bacillota</taxon>
        <taxon>Bacilli</taxon>
        <taxon>Bacillales</taxon>
        <taxon>Bacillaceae</taxon>
        <taxon>Cytobacillus</taxon>
    </lineage>
</organism>